<feature type="region of interest" description="Disordered" evidence="8">
    <location>
        <begin position="1"/>
        <end position="23"/>
    </location>
</feature>
<evidence type="ECO:0000256" key="8">
    <source>
        <dbReference type="SAM" id="MobiDB-lite"/>
    </source>
</evidence>
<evidence type="ECO:0000256" key="2">
    <source>
        <dbReference type="ARBA" id="ARBA00010139"/>
    </source>
</evidence>
<dbReference type="InterPro" id="IPR036188">
    <property type="entry name" value="FAD/NAD-bd_sf"/>
</dbReference>
<evidence type="ECO:0000313" key="11">
    <source>
        <dbReference type="Proteomes" id="UP001152607"/>
    </source>
</evidence>
<evidence type="ECO:0000313" key="10">
    <source>
        <dbReference type="EMBL" id="CAI6332065.1"/>
    </source>
</evidence>
<comment type="caution">
    <text evidence="10">The sequence shown here is derived from an EMBL/GenBank/DDBJ whole genome shotgun (WGS) entry which is preliminary data.</text>
</comment>
<evidence type="ECO:0000256" key="1">
    <source>
        <dbReference type="ARBA" id="ARBA00001974"/>
    </source>
</evidence>
<dbReference type="InterPro" id="IPR050775">
    <property type="entry name" value="FAD-binding_Monooxygenases"/>
</dbReference>
<keyword evidence="6" id="KW-0560">Oxidoreductase</keyword>
<keyword evidence="11" id="KW-1185">Reference proteome</keyword>
<dbReference type="GO" id="GO:0004497">
    <property type="term" value="F:monooxygenase activity"/>
    <property type="evidence" value="ECO:0007669"/>
    <property type="project" value="UniProtKB-KW"/>
</dbReference>
<dbReference type="EMBL" id="CAOQHR010000003">
    <property type="protein sequence ID" value="CAI6332065.1"/>
    <property type="molecule type" value="Genomic_DNA"/>
</dbReference>
<proteinExistence type="inferred from homology"/>
<evidence type="ECO:0000256" key="4">
    <source>
        <dbReference type="ARBA" id="ARBA00022827"/>
    </source>
</evidence>
<name>A0A9W4XP03_9PLEO</name>
<keyword evidence="5" id="KW-0521">NADP</keyword>
<dbReference type="AlphaFoldDB" id="A0A9W4XP03"/>
<evidence type="ECO:0000256" key="5">
    <source>
        <dbReference type="ARBA" id="ARBA00022857"/>
    </source>
</evidence>
<evidence type="ECO:0000256" key="3">
    <source>
        <dbReference type="ARBA" id="ARBA00022630"/>
    </source>
</evidence>
<dbReference type="PANTHER" id="PTHR43098:SF3">
    <property type="entry name" value="L-ORNITHINE N(5)-MONOOXYGENASE-RELATED"/>
    <property type="match status" value="1"/>
</dbReference>
<feature type="compositionally biased region" description="Polar residues" evidence="8">
    <location>
        <begin position="1"/>
        <end position="22"/>
    </location>
</feature>
<dbReference type="Proteomes" id="UP001152607">
    <property type="component" value="Unassembled WGS sequence"/>
</dbReference>
<evidence type="ECO:0000259" key="9">
    <source>
        <dbReference type="Pfam" id="PF07992"/>
    </source>
</evidence>
<gene>
    <name evidence="10" type="ORF">PDIGIT_LOCUS5094</name>
</gene>
<dbReference type="OrthoDB" id="66881at2759"/>
<sequence length="568" mass="64630">MVRTPHQPSTMQKTLGKATSTADRVDSPYSYPDHILDVLVIGAGFAGCYLLHTLRKAGFRTKIIEAGSDYGGVWHWNSYPGARVDSQWPIYALGIPEVYENWSWSEQYPGEKELKRYFRFVGEKLDLRRDTEFGKKVVSAEWDEEEKEWKVKCDDGFLVHTKFLIAGIGFAAKRYFPPWKGLDSFEGVMHHSSFWPEEGVDVKGKRVAVVGTGATGLQIIQEWGKEIGEEGSLTVFQRTPPTAGPMRQKKISKEEHEEMMARLPDVYKQRLETESGFTYTVQTELKMADHTVEEREKFFEGLWQMGGFRMFSNNYGDMMTNRETNEAAYNFWARKTRARVHDPRKRDLVAPLEPLHVFCGKRPSLEQDYYEQYNKKNVDIVDLRVNPIEDIVPKGVLMADGTVHECDIIAMATGFDMVTGGLKDIDIRGSNGELLREKWDKGTYTHLGMTTSSFPNFFFLYGPQGPTAHANGPSCVEPQADWILGVLQHMRDEGLVKLEARPEAEERWKQLVHDKSVVSLRHTMLSSFNGGNIPGKKVEPLNYAGGLPDYISRIWKEREEGLGGFALS</sequence>
<organism evidence="10 11">
    <name type="scientific">Periconia digitata</name>
    <dbReference type="NCBI Taxonomy" id="1303443"/>
    <lineage>
        <taxon>Eukaryota</taxon>
        <taxon>Fungi</taxon>
        <taxon>Dikarya</taxon>
        <taxon>Ascomycota</taxon>
        <taxon>Pezizomycotina</taxon>
        <taxon>Dothideomycetes</taxon>
        <taxon>Pleosporomycetidae</taxon>
        <taxon>Pleosporales</taxon>
        <taxon>Massarineae</taxon>
        <taxon>Periconiaceae</taxon>
        <taxon>Periconia</taxon>
    </lineage>
</organism>
<accession>A0A9W4XP03</accession>
<dbReference type="SUPFAM" id="SSF51905">
    <property type="entry name" value="FAD/NAD(P)-binding domain"/>
    <property type="match status" value="1"/>
</dbReference>
<evidence type="ECO:0000256" key="6">
    <source>
        <dbReference type="ARBA" id="ARBA00023002"/>
    </source>
</evidence>
<comment type="similarity">
    <text evidence="2">Belongs to the FAD-binding monooxygenase family.</text>
</comment>
<evidence type="ECO:0000256" key="7">
    <source>
        <dbReference type="ARBA" id="ARBA00023033"/>
    </source>
</evidence>
<protein>
    <recommendedName>
        <fullName evidence="9">FAD/NAD(P)-binding domain-containing protein</fullName>
    </recommendedName>
</protein>
<keyword evidence="7" id="KW-0503">Monooxygenase</keyword>
<dbReference type="Gene3D" id="3.50.50.60">
    <property type="entry name" value="FAD/NAD(P)-binding domain"/>
    <property type="match status" value="2"/>
</dbReference>
<reference evidence="10" key="1">
    <citation type="submission" date="2023-01" db="EMBL/GenBank/DDBJ databases">
        <authorList>
            <person name="Van Ghelder C."/>
            <person name="Rancurel C."/>
        </authorList>
    </citation>
    <scope>NUCLEOTIDE SEQUENCE</scope>
    <source>
        <strain evidence="10">CNCM I-4278</strain>
    </source>
</reference>
<keyword evidence="4" id="KW-0274">FAD</keyword>
<dbReference type="Pfam" id="PF07992">
    <property type="entry name" value="Pyr_redox_2"/>
    <property type="match status" value="1"/>
</dbReference>
<dbReference type="InterPro" id="IPR023753">
    <property type="entry name" value="FAD/NAD-binding_dom"/>
</dbReference>
<dbReference type="PANTHER" id="PTHR43098">
    <property type="entry name" value="L-ORNITHINE N(5)-MONOOXYGENASE-RELATED"/>
    <property type="match status" value="1"/>
</dbReference>
<keyword evidence="3" id="KW-0285">Flavoprotein</keyword>
<feature type="domain" description="FAD/NAD(P)-binding" evidence="9">
    <location>
        <begin position="37"/>
        <end position="260"/>
    </location>
</feature>
<comment type="cofactor">
    <cofactor evidence="1">
        <name>FAD</name>
        <dbReference type="ChEBI" id="CHEBI:57692"/>
    </cofactor>
</comment>